<feature type="compositionally biased region" description="Polar residues" evidence="1">
    <location>
        <begin position="38"/>
        <end position="52"/>
    </location>
</feature>
<gene>
    <name evidence="2" type="ORF">TSPI_08542</name>
</gene>
<evidence type="ECO:0000313" key="2">
    <source>
        <dbReference type="EMBL" id="KAL1237019.1"/>
    </source>
</evidence>
<name>A0ABR3KGW2_TRISP</name>
<feature type="compositionally biased region" description="Low complexity" evidence="1">
    <location>
        <begin position="20"/>
        <end position="30"/>
    </location>
</feature>
<evidence type="ECO:0000256" key="1">
    <source>
        <dbReference type="SAM" id="MobiDB-lite"/>
    </source>
</evidence>
<protein>
    <submittedName>
        <fullName evidence="2">Protein SprT-like</fullName>
    </submittedName>
</protein>
<evidence type="ECO:0000313" key="3">
    <source>
        <dbReference type="Proteomes" id="UP001558632"/>
    </source>
</evidence>
<proteinExistence type="predicted"/>
<comment type="caution">
    <text evidence="2">The sequence shown here is derived from an EMBL/GenBank/DDBJ whole genome shotgun (WGS) entry which is preliminary data.</text>
</comment>
<feature type="region of interest" description="Disordered" evidence="1">
    <location>
        <begin position="1"/>
        <end position="53"/>
    </location>
</feature>
<dbReference type="Proteomes" id="UP001558632">
    <property type="component" value="Unassembled WGS sequence"/>
</dbReference>
<organism evidence="2 3">
    <name type="scientific">Trichinella spiralis</name>
    <name type="common">Trichina worm</name>
    <dbReference type="NCBI Taxonomy" id="6334"/>
    <lineage>
        <taxon>Eukaryota</taxon>
        <taxon>Metazoa</taxon>
        <taxon>Ecdysozoa</taxon>
        <taxon>Nematoda</taxon>
        <taxon>Enoplea</taxon>
        <taxon>Dorylaimia</taxon>
        <taxon>Trichinellida</taxon>
        <taxon>Trichinellidae</taxon>
        <taxon>Trichinella</taxon>
    </lineage>
</organism>
<accession>A0ABR3KGW2</accession>
<dbReference type="EMBL" id="JBEUSY010000358">
    <property type="protein sequence ID" value="KAL1237019.1"/>
    <property type="molecule type" value="Genomic_DNA"/>
</dbReference>
<keyword evidence="3" id="KW-1185">Reference proteome</keyword>
<reference evidence="2 3" key="1">
    <citation type="submission" date="2024-07" db="EMBL/GenBank/DDBJ databases">
        <title>Enhanced genomic and transcriptomic resources for Trichinella pseudospiralis and T. spiralis underpin the discovery of pronounced molecular differences between stages and species.</title>
        <authorList>
            <person name="Pasi K.K."/>
            <person name="La Rosa G."/>
            <person name="Gomez-Morales M.A."/>
            <person name="Tosini F."/>
            <person name="Sumanam S."/>
            <person name="Young N.D."/>
            <person name="Chang B.C."/>
            <person name="Robin G.B."/>
        </authorList>
    </citation>
    <scope>NUCLEOTIDE SEQUENCE [LARGE SCALE GENOMIC DNA]</scope>
    <source>
        <strain evidence="2">ISS534</strain>
    </source>
</reference>
<sequence>MSDVSEDFTGSSISSEEDLSSSTGSSELALQVSDSDEVSVQNSDSENDSTLGSLCATDEYPKVEAPIPDGNQCLVFNYKLQTPGGKFFQYSGPFPPDPQLLAKLDADDIEDI</sequence>